<dbReference type="InterPro" id="IPR029787">
    <property type="entry name" value="Nucleotide_cyclase"/>
</dbReference>
<dbReference type="SUPFAM" id="SSF55073">
    <property type="entry name" value="Nucleotide cyclase"/>
    <property type="match status" value="1"/>
</dbReference>
<evidence type="ECO:0000313" key="1">
    <source>
        <dbReference type="EMBL" id="MEM0514739.1"/>
    </source>
</evidence>
<gene>
    <name evidence="1" type="ORF">WCN91_04715</name>
</gene>
<dbReference type="Proteomes" id="UP001447008">
    <property type="component" value="Unassembled WGS sequence"/>
</dbReference>
<organism evidence="1 2">
    <name type="scientific">Pseudoalteromonas qingdaonensis</name>
    <dbReference type="NCBI Taxonomy" id="3131913"/>
    <lineage>
        <taxon>Bacteria</taxon>
        <taxon>Pseudomonadati</taxon>
        <taxon>Pseudomonadota</taxon>
        <taxon>Gammaproteobacteria</taxon>
        <taxon>Alteromonadales</taxon>
        <taxon>Pseudoalteromonadaceae</taxon>
        <taxon>Pseudoalteromonas</taxon>
    </lineage>
</organism>
<keyword evidence="2" id="KW-1185">Reference proteome</keyword>
<accession>A0ABU9MTV8</accession>
<sequence>MSTANYTVLSGDIVGSSEQAGAQYDVLLYTLEQGLRALCERFDGHFNIYRGDAFQCILGKAPVPLQASLMLRLYLRSHALDARISEAIGPIDNYRQDVKTATGAALLLSGKGLDTIKNKRLSLSLYQRPLSASFALNIRFVDHLLTHTSQKQAQALYWYHWLEHQDHAAIAAQMGSSRANATKLLNAGQYHLLDEFLAVAAKECTHE</sequence>
<reference evidence="1 2" key="1">
    <citation type="submission" date="2024-03" db="EMBL/GenBank/DDBJ databases">
        <title>Pseudoalteromonas qingdaonensis sp. nov., isolated from the intestines of marine benthic organisms.</title>
        <authorList>
            <person name="Lin X."/>
            <person name="Fang S."/>
            <person name="Hu X."/>
        </authorList>
    </citation>
    <scope>NUCLEOTIDE SEQUENCE [LARGE SCALE GENOMIC DNA]</scope>
    <source>
        <strain evidence="1 2">YIC-827</strain>
    </source>
</reference>
<evidence type="ECO:0008006" key="3">
    <source>
        <dbReference type="Google" id="ProtNLM"/>
    </source>
</evidence>
<protein>
    <recommendedName>
        <fullName evidence="3">SatD family (SatD)</fullName>
    </recommendedName>
</protein>
<name>A0ABU9MTV8_9GAMM</name>
<evidence type="ECO:0000313" key="2">
    <source>
        <dbReference type="Proteomes" id="UP001447008"/>
    </source>
</evidence>
<dbReference type="RefSeq" id="WP_342676783.1">
    <property type="nucleotide sequence ID" value="NZ_JBCGCU010000003.1"/>
</dbReference>
<comment type="caution">
    <text evidence="1">The sequence shown here is derived from an EMBL/GenBank/DDBJ whole genome shotgun (WGS) entry which is preliminary data.</text>
</comment>
<dbReference type="EMBL" id="JBCGCU010000003">
    <property type="protein sequence ID" value="MEM0514739.1"/>
    <property type="molecule type" value="Genomic_DNA"/>
</dbReference>
<proteinExistence type="predicted"/>